<dbReference type="AlphaFoldDB" id="A0A109UWI2"/>
<dbReference type="RefSeq" id="XP_017985854.1">
    <property type="nucleotide sequence ID" value="XM_018130050.1"/>
</dbReference>
<dbReference type="GeneID" id="28722038"/>
<evidence type="ECO:0000313" key="2">
    <source>
        <dbReference type="Proteomes" id="UP000243052"/>
    </source>
</evidence>
<sequence>MHVMFDVILFLNLPIDIRLEVYKHLLGQFTCLDPLSTGPRVRIDTPEQWKLQEERFTFYLAHYEYLNDFIPRWLSYTPCLRYDCIVLDYLRINLLYESGLSKMHWIELDDGDPYLAAFDNREDVLQVWYTPREYASWIICKSPQGIADDNNEFTTTSLDLGLLKNCKLLCQSLPQQYLDSVILVTLTQEELISEGHLHESIKYLISHMEQIRYLRCIRVRSDFLLRKLINLRGHRDNPGHMIPYTVRKRIREIEVLGLQKAIVEINFTKWENCLVLKLENCAITIDLNKIILPRQLRYLSIKKVQAVKWWNIKKGLLQSNFDEKREKGRVIKMINKSMIDQEKYFKMQDLITGKLQNLNHITIQEVQELLRDIVVPSRLYYSNRVNIFQCHVDEITVV</sequence>
<proteinExistence type="predicted"/>
<gene>
    <name evidence="1" type="ORF">AW171_hschr2380</name>
</gene>
<dbReference type="OrthoDB" id="4032425at2759"/>
<dbReference type="STRING" id="45286.A0A109UWI2"/>
<accession>A0A109UWI2</accession>
<reference evidence="1 2" key="1">
    <citation type="submission" date="2016-01" db="EMBL/GenBank/DDBJ databases">
        <title>Genome sequence of the yeast Holleya sinecauda.</title>
        <authorList>
            <person name="Dietrich F.S."/>
        </authorList>
    </citation>
    <scope>NUCLEOTIDE SEQUENCE [LARGE SCALE GENOMIC DNA]</scope>
    <source>
        <strain evidence="1 2">ATCC 58844</strain>
    </source>
</reference>
<name>A0A109UWI2_9SACH</name>
<dbReference type="EMBL" id="CP014242">
    <property type="protein sequence ID" value="AMD18858.1"/>
    <property type="molecule type" value="Genomic_DNA"/>
</dbReference>
<evidence type="ECO:0000313" key="1">
    <source>
        <dbReference type="EMBL" id="AMD18858.1"/>
    </source>
</evidence>
<organism evidence="1 2">
    <name type="scientific">Eremothecium sinecaudum</name>
    <dbReference type="NCBI Taxonomy" id="45286"/>
    <lineage>
        <taxon>Eukaryota</taxon>
        <taxon>Fungi</taxon>
        <taxon>Dikarya</taxon>
        <taxon>Ascomycota</taxon>
        <taxon>Saccharomycotina</taxon>
        <taxon>Saccharomycetes</taxon>
        <taxon>Saccharomycetales</taxon>
        <taxon>Saccharomycetaceae</taxon>
        <taxon>Eremothecium</taxon>
    </lineage>
</organism>
<keyword evidence="2" id="KW-1185">Reference proteome</keyword>
<protein>
    <submittedName>
        <fullName evidence="1">HBL044Cp</fullName>
    </submittedName>
</protein>
<dbReference type="Proteomes" id="UP000243052">
    <property type="component" value="Chromosome ii"/>
</dbReference>